<organism evidence="2 3">
    <name type="scientific">Candidatus Nomurabacteria bacterium GW2011_GWB1_47_6</name>
    <dbReference type="NCBI Taxonomy" id="1618749"/>
    <lineage>
        <taxon>Bacteria</taxon>
        <taxon>Candidatus Nomuraibacteriota</taxon>
    </lineage>
</organism>
<feature type="compositionally biased region" description="Basic and acidic residues" evidence="1">
    <location>
        <begin position="220"/>
        <end position="232"/>
    </location>
</feature>
<evidence type="ECO:0000256" key="1">
    <source>
        <dbReference type="SAM" id="MobiDB-lite"/>
    </source>
</evidence>
<proteinExistence type="predicted"/>
<feature type="region of interest" description="Disordered" evidence="1">
    <location>
        <begin position="193"/>
        <end position="232"/>
    </location>
</feature>
<evidence type="ECO:0000313" key="2">
    <source>
        <dbReference type="EMBL" id="KKU75234.1"/>
    </source>
</evidence>
<reference evidence="2 3" key="1">
    <citation type="journal article" date="2015" name="Nature">
        <title>rRNA introns, odd ribosomes, and small enigmatic genomes across a large radiation of phyla.</title>
        <authorList>
            <person name="Brown C.T."/>
            <person name="Hug L.A."/>
            <person name="Thomas B.C."/>
            <person name="Sharon I."/>
            <person name="Castelle C.J."/>
            <person name="Singh A."/>
            <person name="Wilkins M.J."/>
            <person name="Williams K.H."/>
            <person name="Banfield J.F."/>
        </authorList>
    </citation>
    <scope>NUCLEOTIDE SEQUENCE [LARGE SCALE GENOMIC DNA]</scope>
</reference>
<dbReference type="AlphaFoldDB" id="A0A0G1T0D4"/>
<sequence>MLDEKDALQVKIDRARLQLPEDARAAIDAVDWRGAIMQIRNNEGYDFIQLAELETETELLLCGLANPEDYPRQIEKGMGISREATQKLVEEMNEKVFKKIKEEMIKIAESKKLSAEKAAPRPVTVTDKPANEELARAGIQITGVSANGNGNPRALESREEILERIEKPALPPASFEPHPLLAEKLSKPMQIPSSKTVHSLDNLTKPAVPAPPKAAPAAPKKYEVDPYRETPQ</sequence>
<accession>A0A0G1T0D4</accession>
<comment type="caution">
    <text evidence="2">The sequence shown here is derived from an EMBL/GenBank/DDBJ whole genome shotgun (WGS) entry which is preliminary data.</text>
</comment>
<gene>
    <name evidence="2" type="ORF">UY01_C0019G0005</name>
</gene>
<dbReference type="EMBL" id="LCOJ01000019">
    <property type="protein sequence ID" value="KKU75234.1"/>
    <property type="molecule type" value="Genomic_DNA"/>
</dbReference>
<feature type="compositionally biased region" description="Polar residues" evidence="1">
    <location>
        <begin position="193"/>
        <end position="202"/>
    </location>
</feature>
<evidence type="ECO:0000313" key="3">
    <source>
        <dbReference type="Proteomes" id="UP000034879"/>
    </source>
</evidence>
<name>A0A0G1T0D4_9BACT</name>
<dbReference type="Proteomes" id="UP000034879">
    <property type="component" value="Unassembled WGS sequence"/>
</dbReference>
<protein>
    <submittedName>
        <fullName evidence="2">Uncharacterized protein</fullName>
    </submittedName>
</protein>